<name>A0ABN9LQZ6_9NEOB</name>
<accession>A0ABN9LQZ6</accession>
<dbReference type="PANTHER" id="PTHR48195">
    <property type="entry name" value="FRIEND VIRUS SUSCEPTIBILITY PROTEIN 1"/>
    <property type="match status" value="1"/>
</dbReference>
<dbReference type="EMBL" id="CAUEEQ010021694">
    <property type="protein sequence ID" value="CAJ0943811.1"/>
    <property type="molecule type" value="Genomic_DNA"/>
</dbReference>
<dbReference type="InterPro" id="IPR053270">
    <property type="entry name" value="Fv1_restriction_factor"/>
</dbReference>
<organism evidence="1 2">
    <name type="scientific">Ranitomeya imitator</name>
    <name type="common">mimic poison frog</name>
    <dbReference type="NCBI Taxonomy" id="111125"/>
    <lineage>
        <taxon>Eukaryota</taxon>
        <taxon>Metazoa</taxon>
        <taxon>Chordata</taxon>
        <taxon>Craniata</taxon>
        <taxon>Vertebrata</taxon>
        <taxon>Euteleostomi</taxon>
        <taxon>Amphibia</taxon>
        <taxon>Batrachia</taxon>
        <taxon>Anura</taxon>
        <taxon>Neobatrachia</taxon>
        <taxon>Hyloidea</taxon>
        <taxon>Dendrobatidae</taxon>
        <taxon>Dendrobatinae</taxon>
        <taxon>Ranitomeya</taxon>
    </lineage>
</organism>
<keyword evidence="2" id="KW-1185">Reference proteome</keyword>
<protein>
    <submittedName>
        <fullName evidence="1">Uncharacterized protein</fullName>
    </submittedName>
</protein>
<reference evidence="1" key="1">
    <citation type="submission" date="2023-07" db="EMBL/GenBank/DDBJ databases">
        <authorList>
            <person name="Stuckert A."/>
        </authorList>
    </citation>
    <scope>NUCLEOTIDE SEQUENCE</scope>
</reference>
<evidence type="ECO:0000313" key="1">
    <source>
        <dbReference type="EMBL" id="CAJ0943811.1"/>
    </source>
</evidence>
<dbReference type="PANTHER" id="PTHR48195:SF1">
    <property type="entry name" value="RIKEN CDNA 2410002F23 GENE"/>
    <property type="match status" value="1"/>
</dbReference>
<dbReference type="Proteomes" id="UP001176940">
    <property type="component" value="Unassembled WGS sequence"/>
</dbReference>
<comment type="caution">
    <text evidence="1">The sequence shown here is derived from an EMBL/GenBank/DDBJ whole genome shotgun (WGS) entry which is preliminary data.</text>
</comment>
<evidence type="ECO:0000313" key="2">
    <source>
        <dbReference type="Proteomes" id="UP001176940"/>
    </source>
</evidence>
<proteinExistence type="predicted"/>
<gene>
    <name evidence="1" type="ORF">RIMI_LOCUS10142829</name>
</gene>
<sequence length="128" mass="15148">MVERGVPHTRTRISTEDYTQNEVDSILTQFKQKLGETEIAWLVRMHDYGGTGIRLDSQDVSKFVTLSRDPEIKRYFKNYFRENEHDQLQNIVMIVARAVLDKYPTETNIPVNDKPWYTLRDGIERLKE</sequence>